<evidence type="ECO:0000313" key="2">
    <source>
        <dbReference type="EMBL" id="OQD46568.1"/>
    </source>
</evidence>
<evidence type="ECO:0000259" key="1">
    <source>
        <dbReference type="Pfam" id="PF01610"/>
    </source>
</evidence>
<dbReference type="EMBL" id="MJUW02000027">
    <property type="protein sequence ID" value="OQD46568.1"/>
    <property type="molecule type" value="Genomic_DNA"/>
</dbReference>
<dbReference type="InterPro" id="IPR002560">
    <property type="entry name" value="Transposase_DDE"/>
</dbReference>
<accession>A0A1V6M2D8</accession>
<gene>
    <name evidence="2" type="ORF">BIY37_02395</name>
</gene>
<feature type="domain" description="Transposase IS204/IS1001/IS1096/IS1165 DDE" evidence="1">
    <location>
        <begin position="1"/>
        <end position="55"/>
    </location>
</feature>
<dbReference type="AlphaFoldDB" id="A0A1V6M2D8"/>
<organism evidence="2 3">
    <name type="scientific">Candidatus Brocadia sapporoensis</name>
    <dbReference type="NCBI Taxonomy" id="392547"/>
    <lineage>
        <taxon>Bacteria</taxon>
        <taxon>Pseudomonadati</taxon>
        <taxon>Planctomycetota</taxon>
        <taxon>Candidatus Brocadiia</taxon>
        <taxon>Candidatus Brocadiales</taxon>
        <taxon>Candidatus Brocadiaceae</taxon>
        <taxon>Candidatus Brocadia</taxon>
    </lineage>
</organism>
<reference evidence="2 3" key="1">
    <citation type="journal article" date="2016" name="Genome Announc.">
        <title>Draft Genome Sequence of the Anaerobic Ammonium-Oxidizing Bacterium 'Candidatus Brocadia sp. 40'.</title>
        <authorList>
            <person name="Ali M."/>
            <person name="Haroon M.F."/>
            <person name="Narita Y."/>
            <person name="Zhang L."/>
            <person name="Rangel Shaw D."/>
            <person name="Okabe S."/>
            <person name="Saikaly P.E."/>
        </authorList>
    </citation>
    <scope>NUCLEOTIDE SEQUENCE [LARGE SCALE GENOMIC DNA]</scope>
    <source>
        <strain evidence="2 3">40</strain>
    </source>
</reference>
<name>A0A1V6M2D8_9BACT</name>
<dbReference type="Pfam" id="PF01610">
    <property type="entry name" value="DDE_Tnp_ISL3"/>
    <property type="match status" value="1"/>
</dbReference>
<keyword evidence="3" id="KW-1185">Reference proteome</keyword>
<protein>
    <recommendedName>
        <fullName evidence="1">Transposase IS204/IS1001/IS1096/IS1165 DDE domain-containing protein</fullName>
    </recommendedName>
</protein>
<evidence type="ECO:0000313" key="3">
    <source>
        <dbReference type="Proteomes" id="UP000242219"/>
    </source>
</evidence>
<sequence length="61" mass="7100">MNTFANMLTKYSYGILNHGDYKIHTSKLEGVNNKIKGIKRKAYGFHDERYFSLKIIQAFAN</sequence>
<proteinExistence type="predicted"/>
<dbReference type="Proteomes" id="UP000242219">
    <property type="component" value="Unassembled WGS sequence"/>
</dbReference>
<comment type="caution">
    <text evidence="2">The sequence shown here is derived from an EMBL/GenBank/DDBJ whole genome shotgun (WGS) entry which is preliminary data.</text>
</comment>